<accession>D3SN71</accession>
<gene>
    <name evidence="2" type="ordered locus">Thal_1572</name>
</gene>
<protein>
    <submittedName>
        <fullName evidence="2">Uncharacterized protein</fullName>
    </submittedName>
</protein>
<name>D3SN71_THEAH</name>
<dbReference type="KEGG" id="tal:Thal_1572"/>
<dbReference type="Proteomes" id="UP000002043">
    <property type="component" value="Chromosome"/>
</dbReference>
<feature type="transmembrane region" description="Helical" evidence="1">
    <location>
        <begin position="30"/>
        <end position="52"/>
    </location>
</feature>
<dbReference type="EMBL" id="CP001931">
    <property type="protein sequence ID" value="ADC90201.1"/>
    <property type="molecule type" value="Genomic_DNA"/>
</dbReference>
<proteinExistence type="predicted"/>
<organism evidence="2 3">
    <name type="scientific">Thermocrinis albus (strain DSM 14484 / JCM 11386 / HI 11/12)</name>
    <dbReference type="NCBI Taxonomy" id="638303"/>
    <lineage>
        <taxon>Bacteria</taxon>
        <taxon>Pseudomonadati</taxon>
        <taxon>Aquificota</taxon>
        <taxon>Aquificia</taxon>
        <taxon>Aquificales</taxon>
        <taxon>Aquificaceae</taxon>
        <taxon>Thermocrinis</taxon>
    </lineage>
</organism>
<reference evidence="3" key="1">
    <citation type="journal article" date="2010" name="Stand. Genomic Sci.">
        <title>Complete genome sequence of Thermocrinis albus type strain (HI 11/12T).</title>
        <authorList>
            <person name="Wirth R."/>
            <person name="Sikorski J."/>
            <person name="Brambilla E."/>
            <person name="Misra M."/>
            <person name="Lapidus A."/>
            <person name="Copeland A."/>
            <person name="Nolan M."/>
            <person name="Lucas S."/>
            <person name="Chen F."/>
            <person name="Tice H."/>
            <person name="Cheng J.F."/>
            <person name="Han C."/>
            <person name="Detter J.C."/>
            <person name="Tapia R."/>
            <person name="Bruce D."/>
            <person name="Goodwin L."/>
            <person name="Pitluck S."/>
            <person name="Pati A."/>
            <person name="Anderson I."/>
            <person name="Ivanova N."/>
            <person name="Mavromatis K."/>
            <person name="Mikhailova N."/>
            <person name="Chen A."/>
            <person name="Palaniappan K."/>
            <person name="Bilek Y."/>
            <person name="Hader T."/>
            <person name="Land M."/>
            <person name="Hauser L."/>
            <person name="Chang Y.J."/>
            <person name="Jeffries C.D."/>
            <person name="Tindall B.J."/>
            <person name="Rohde M."/>
            <person name="Goker M."/>
            <person name="Bristow J."/>
            <person name="Eisen J.A."/>
            <person name="Markowitz V."/>
            <person name="Hugenholtz P."/>
            <person name="Kyrpides N.C."/>
            <person name="Klenk H.P."/>
        </authorList>
    </citation>
    <scope>NUCLEOTIDE SEQUENCE [LARGE SCALE GENOMIC DNA]</scope>
    <source>
        <strain evidence="3">DSM 14484 / JCM 11386 / HI 11/12</strain>
    </source>
</reference>
<evidence type="ECO:0000313" key="2">
    <source>
        <dbReference type="EMBL" id="ADC90201.1"/>
    </source>
</evidence>
<dbReference type="STRING" id="638303.Thal_1572"/>
<evidence type="ECO:0000313" key="3">
    <source>
        <dbReference type="Proteomes" id="UP000002043"/>
    </source>
</evidence>
<keyword evidence="3" id="KW-1185">Reference proteome</keyword>
<keyword evidence="1" id="KW-0812">Transmembrane</keyword>
<dbReference type="AlphaFoldDB" id="D3SN71"/>
<sequence length="56" mass="6367">MSISTAYIFIMKTYGGGAMQEKEPFFPRGAVAFMVFMLAFYALVWGSVYLTLLSRR</sequence>
<evidence type="ECO:0000256" key="1">
    <source>
        <dbReference type="SAM" id="Phobius"/>
    </source>
</evidence>
<keyword evidence="1" id="KW-1133">Transmembrane helix</keyword>
<keyword evidence="1" id="KW-0472">Membrane</keyword>
<dbReference type="HOGENOM" id="CLU_212257_0_0_0"/>